<evidence type="ECO:0000313" key="10">
    <source>
        <dbReference type="EMBL" id="KAL3423419.1"/>
    </source>
</evidence>
<dbReference type="Gene3D" id="1.10.630.10">
    <property type="entry name" value="Cytochrome P450"/>
    <property type="match status" value="1"/>
</dbReference>
<evidence type="ECO:0000256" key="4">
    <source>
        <dbReference type="ARBA" id="ARBA00022723"/>
    </source>
</evidence>
<proteinExistence type="inferred from homology"/>
<dbReference type="PRINTS" id="PR01239">
    <property type="entry name" value="EP450IICYP52"/>
</dbReference>
<dbReference type="InterPro" id="IPR017972">
    <property type="entry name" value="Cyt_P450_CS"/>
</dbReference>
<organism evidence="10 11">
    <name type="scientific">Phlyctema vagabunda</name>
    <dbReference type="NCBI Taxonomy" id="108571"/>
    <lineage>
        <taxon>Eukaryota</taxon>
        <taxon>Fungi</taxon>
        <taxon>Dikarya</taxon>
        <taxon>Ascomycota</taxon>
        <taxon>Pezizomycotina</taxon>
        <taxon>Leotiomycetes</taxon>
        <taxon>Helotiales</taxon>
        <taxon>Dermateaceae</taxon>
        <taxon>Phlyctema</taxon>
    </lineage>
</organism>
<comment type="similarity">
    <text evidence="2 8">Belongs to the cytochrome P450 family.</text>
</comment>
<dbReference type="InterPro" id="IPR002402">
    <property type="entry name" value="Cyt_P450_E_grp-II"/>
</dbReference>
<dbReference type="EMBL" id="JBFCZG010000004">
    <property type="protein sequence ID" value="KAL3423419.1"/>
    <property type="molecule type" value="Genomic_DNA"/>
</dbReference>
<dbReference type="InterPro" id="IPR036396">
    <property type="entry name" value="Cyt_P450_sf"/>
</dbReference>
<keyword evidence="11" id="KW-1185">Reference proteome</keyword>
<dbReference type="PROSITE" id="PS00086">
    <property type="entry name" value="CYTOCHROME_P450"/>
    <property type="match status" value="1"/>
</dbReference>
<keyword evidence="7 8" id="KW-0503">Monooxygenase</keyword>
<evidence type="ECO:0000256" key="9">
    <source>
        <dbReference type="SAM" id="Phobius"/>
    </source>
</evidence>
<dbReference type="SUPFAM" id="SSF48264">
    <property type="entry name" value="Cytochrome P450"/>
    <property type="match status" value="1"/>
</dbReference>
<protein>
    <submittedName>
        <fullName evidence="10">Cytochrome P450</fullName>
    </submittedName>
</protein>
<evidence type="ECO:0000256" key="5">
    <source>
        <dbReference type="ARBA" id="ARBA00023002"/>
    </source>
</evidence>
<keyword evidence="9" id="KW-0472">Membrane</keyword>
<name>A0ABR4PJF6_9HELO</name>
<keyword evidence="6 8" id="KW-0408">Iron</keyword>
<evidence type="ECO:0000256" key="8">
    <source>
        <dbReference type="RuleBase" id="RU000461"/>
    </source>
</evidence>
<dbReference type="Pfam" id="PF00067">
    <property type="entry name" value="p450"/>
    <property type="match status" value="1"/>
</dbReference>
<evidence type="ECO:0000256" key="6">
    <source>
        <dbReference type="ARBA" id="ARBA00023004"/>
    </source>
</evidence>
<dbReference type="PRINTS" id="PR00464">
    <property type="entry name" value="EP450II"/>
</dbReference>
<evidence type="ECO:0000256" key="3">
    <source>
        <dbReference type="ARBA" id="ARBA00022617"/>
    </source>
</evidence>
<feature type="transmembrane region" description="Helical" evidence="9">
    <location>
        <begin position="6"/>
        <end position="27"/>
    </location>
</feature>
<evidence type="ECO:0000256" key="2">
    <source>
        <dbReference type="ARBA" id="ARBA00010617"/>
    </source>
</evidence>
<keyword evidence="3 8" id="KW-0349">Heme</keyword>
<reference evidence="10 11" key="1">
    <citation type="submission" date="2024-06" db="EMBL/GenBank/DDBJ databases">
        <title>Complete genome of Phlyctema vagabunda strain 19-DSS-EL-015.</title>
        <authorList>
            <person name="Fiorenzani C."/>
        </authorList>
    </citation>
    <scope>NUCLEOTIDE SEQUENCE [LARGE SCALE GENOMIC DNA]</scope>
    <source>
        <strain evidence="10 11">19-DSS-EL-015</strain>
    </source>
</reference>
<keyword evidence="5 8" id="KW-0560">Oxidoreductase</keyword>
<dbReference type="Proteomes" id="UP001629113">
    <property type="component" value="Unassembled WGS sequence"/>
</dbReference>
<dbReference type="PANTHER" id="PTHR24287:SF1">
    <property type="entry name" value="P450, PUTATIVE (EUROFUNG)-RELATED"/>
    <property type="match status" value="1"/>
</dbReference>
<gene>
    <name evidence="10" type="ORF">PVAG01_05166</name>
</gene>
<accession>A0ABR4PJF6</accession>
<dbReference type="PRINTS" id="PR00385">
    <property type="entry name" value="P450"/>
</dbReference>
<comment type="cofactor">
    <cofactor evidence="1">
        <name>heme</name>
        <dbReference type="ChEBI" id="CHEBI:30413"/>
    </cofactor>
</comment>
<sequence length="519" mass="58924">MQVPTAITALFWFVVSLVIYLSTSAIFKSRRNAAKARKLKCEEPPFEKNRLPLGIDNLLRALAADRAQQFPVDLIKHFEDLGTNTYRYQILGATNIRTADPRNIQAILATQFSDFDLGPSRRGNFLPLLGDGIFTADGSHWKHSRAMIRPQFTRDQVSDLNLEEVHVQNMVRVLETSIGADGWIEEANLLPFFFRLTMDSATEFLFGETVNSQLRHLPGYRSTKMGSLETKFAAAFDNGQMALATRARFMDSWWLYNSREFRDSCKIVHEFVDHFVGLALSKDLKDKSGKDKYVFLDAIAAETQDPAELRSELLHVLLAARDTTASHLGWIFYNLGRDPVCYKKLRDAIIADFGTYSQPLDITYSKLKDCKYLRYVNDESLRLYPVVPVNGRYANKDTTLPCGGGKDGNSPVFVPKGSTCDYSVHVMHRRKDIWGPDADEFKPERWEGKRVGWEYLPFNGGPRICIGQQFALTEASYVTVRLLQRFDKLESLENDAVVRHNLTLTNCIANGVNVRLHAV</sequence>
<dbReference type="InterPro" id="IPR047146">
    <property type="entry name" value="Cyt_P450_E_CYP52_fungi"/>
</dbReference>
<evidence type="ECO:0000256" key="1">
    <source>
        <dbReference type="ARBA" id="ARBA00001971"/>
    </source>
</evidence>
<dbReference type="InterPro" id="IPR002974">
    <property type="entry name" value="Cyt_P450_E_CYP52_ascomycetes"/>
</dbReference>
<evidence type="ECO:0000313" key="11">
    <source>
        <dbReference type="Proteomes" id="UP001629113"/>
    </source>
</evidence>
<dbReference type="InterPro" id="IPR001128">
    <property type="entry name" value="Cyt_P450"/>
</dbReference>
<dbReference type="PANTHER" id="PTHR24287">
    <property type="entry name" value="P450, PUTATIVE (EUROFUNG)-RELATED"/>
    <property type="match status" value="1"/>
</dbReference>
<dbReference type="CDD" id="cd11063">
    <property type="entry name" value="CYP52"/>
    <property type="match status" value="1"/>
</dbReference>
<keyword evidence="4 8" id="KW-0479">Metal-binding</keyword>
<keyword evidence="9" id="KW-1133">Transmembrane helix</keyword>
<comment type="caution">
    <text evidence="10">The sequence shown here is derived from an EMBL/GenBank/DDBJ whole genome shotgun (WGS) entry which is preliminary data.</text>
</comment>
<evidence type="ECO:0000256" key="7">
    <source>
        <dbReference type="ARBA" id="ARBA00023033"/>
    </source>
</evidence>
<keyword evidence="9" id="KW-0812">Transmembrane</keyword>